<dbReference type="Gramene" id="OQU86334">
    <property type="protein sequence ID" value="OQU86334"/>
    <property type="gene ID" value="SORBI_3003G074801"/>
</dbReference>
<keyword evidence="1" id="KW-0472">Membrane</keyword>
<keyword evidence="3" id="KW-1185">Reference proteome</keyword>
<reference evidence="2 3" key="1">
    <citation type="journal article" date="2009" name="Nature">
        <title>The Sorghum bicolor genome and the diversification of grasses.</title>
        <authorList>
            <person name="Paterson A.H."/>
            <person name="Bowers J.E."/>
            <person name="Bruggmann R."/>
            <person name="Dubchak I."/>
            <person name="Grimwood J."/>
            <person name="Gundlach H."/>
            <person name="Haberer G."/>
            <person name="Hellsten U."/>
            <person name="Mitros T."/>
            <person name="Poliakov A."/>
            <person name="Schmutz J."/>
            <person name="Spannagl M."/>
            <person name="Tang H."/>
            <person name="Wang X."/>
            <person name="Wicker T."/>
            <person name="Bharti A.K."/>
            <person name="Chapman J."/>
            <person name="Feltus F.A."/>
            <person name="Gowik U."/>
            <person name="Grigoriev I.V."/>
            <person name="Lyons E."/>
            <person name="Maher C.A."/>
            <person name="Martis M."/>
            <person name="Narechania A."/>
            <person name="Otillar R.P."/>
            <person name="Penning B.W."/>
            <person name="Salamov A.A."/>
            <person name="Wang Y."/>
            <person name="Zhang L."/>
            <person name="Carpita N.C."/>
            <person name="Freeling M."/>
            <person name="Gingle A.R."/>
            <person name="Hash C.T."/>
            <person name="Keller B."/>
            <person name="Klein P."/>
            <person name="Kresovich S."/>
            <person name="McCann M.C."/>
            <person name="Ming R."/>
            <person name="Peterson D.G."/>
            <person name="Mehboob-ur-Rahman"/>
            <person name="Ware D."/>
            <person name="Westhoff P."/>
            <person name="Mayer K.F."/>
            <person name="Messing J."/>
            <person name="Rokhsar D.S."/>
        </authorList>
    </citation>
    <scope>NUCLEOTIDE SEQUENCE [LARGE SCALE GENOMIC DNA]</scope>
    <source>
        <strain evidence="3">cv. BTx623</strain>
    </source>
</reference>
<accession>A0A1W0VW48</accession>
<organism evidence="2 3">
    <name type="scientific">Sorghum bicolor</name>
    <name type="common">Sorghum</name>
    <name type="synonym">Sorghum vulgare</name>
    <dbReference type="NCBI Taxonomy" id="4558"/>
    <lineage>
        <taxon>Eukaryota</taxon>
        <taxon>Viridiplantae</taxon>
        <taxon>Streptophyta</taxon>
        <taxon>Embryophyta</taxon>
        <taxon>Tracheophyta</taxon>
        <taxon>Spermatophyta</taxon>
        <taxon>Magnoliopsida</taxon>
        <taxon>Liliopsida</taxon>
        <taxon>Poales</taxon>
        <taxon>Poaceae</taxon>
        <taxon>PACMAD clade</taxon>
        <taxon>Panicoideae</taxon>
        <taxon>Andropogonodae</taxon>
        <taxon>Andropogoneae</taxon>
        <taxon>Sorghinae</taxon>
        <taxon>Sorghum</taxon>
    </lineage>
</organism>
<proteinExistence type="predicted"/>
<keyword evidence="1" id="KW-1133">Transmembrane helix</keyword>
<feature type="transmembrane region" description="Helical" evidence="1">
    <location>
        <begin position="85"/>
        <end position="109"/>
    </location>
</feature>
<evidence type="ECO:0000313" key="2">
    <source>
        <dbReference type="EMBL" id="OQU86334.1"/>
    </source>
</evidence>
<gene>
    <name evidence="2" type="ORF">SORBI_3003G074801</name>
</gene>
<dbReference type="InParanoid" id="A0A1W0VW48"/>
<evidence type="ECO:0000256" key="1">
    <source>
        <dbReference type="SAM" id="Phobius"/>
    </source>
</evidence>
<keyword evidence="1" id="KW-0812">Transmembrane</keyword>
<dbReference type="AlphaFoldDB" id="A0A1W0VW48"/>
<sequence>MFYKALFFRTRHGVPFQSPQRQTPDLQNYCLFGMRILEAGIYLQNDGYQLGSSVSYSYTTLTQAAETHYIYNVIDLSLFTMNDCMLWPALCFVITTYLCVLIALVCLLLKGFKALFGCSRIHINPHVLRWIRI</sequence>
<reference evidence="3" key="2">
    <citation type="journal article" date="2018" name="Plant J.">
        <title>The Sorghum bicolor reference genome: improved assembly, gene annotations, a transcriptome atlas, and signatures of genome organization.</title>
        <authorList>
            <person name="McCormick R.F."/>
            <person name="Truong S.K."/>
            <person name="Sreedasyam A."/>
            <person name="Jenkins J."/>
            <person name="Shu S."/>
            <person name="Sims D."/>
            <person name="Kennedy M."/>
            <person name="Amirebrahimi M."/>
            <person name="Weers B.D."/>
            <person name="McKinley B."/>
            <person name="Mattison A."/>
            <person name="Morishige D.T."/>
            <person name="Grimwood J."/>
            <person name="Schmutz J."/>
            <person name="Mullet J.E."/>
        </authorList>
    </citation>
    <scope>NUCLEOTIDE SEQUENCE [LARGE SCALE GENOMIC DNA]</scope>
    <source>
        <strain evidence="3">cv. BTx623</strain>
    </source>
</reference>
<dbReference type="EMBL" id="CM000762">
    <property type="protein sequence ID" value="OQU86334.1"/>
    <property type="molecule type" value="Genomic_DNA"/>
</dbReference>
<protein>
    <submittedName>
        <fullName evidence="2">Uncharacterized protein</fullName>
    </submittedName>
</protein>
<evidence type="ECO:0000313" key="3">
    <source>
        <dbReference type="Proteomes" id="UP000000768"/>
    </source>
</evidence>
<name>A0A1W0VW48_SORBI</name>
<dbReference type="Proteomes" id="UP000000768">
    <property type="component" value="Chromosome 3"/>
</dbReference>